<protein>
    <submittedName>
        <fullName evidence="2">Sugar phosphate isomerase/epimerase</fullName>
    </submittedName>
</protein>
<keyword evidence="2" id="KW-0413">Isomerase</keyword>
<evidence type="ECO:0000313" key="3">
    <source>
        <dbReference type="Proteomes" id="UP000518605"/>
    </source>
</evidence>
<reference evidence="2 3" key="1">
    <citation type="submission" date="2020-08" db="EMBL/GenBank/DDBJ databases">
        <title>Genomic Encyclopedia of Type Strains, Phase III (KMG-III): the genomes of soil and plant-associated and newly described type strains.</title>
        <authorList>
            <person name="Whitman W."/>
        </authorList>
    </citation>
    <scope>NUCLEOTIDE SEQUENCE [LARGE SCALE GENOMIC DNA]</scope>
    <source>
        <strain evidence="2 3">CECT 8234</strain>
    </source>
</reference>
<evidence type="ECO:0000313" key="2">
    <source>
        <dbReference type="EMBL" id="MBB3153865.1"/>
    </source>
</evidence>
<dbReference type="Proteomes" id="UP000518605">
    <property type="component" value="Unassembled WGS sequence"/>
</dbReference>
<dbReference type="InterPro" id="IPR013022">
    <property type="entry name" value="Xyl_isomerase-like_TIM-brl"/>
</dbReference>
<sequence>MKPKISIGSWAFAFGPFAEAPWSFTRILQYAKQAGYDGVEMNGFTPHPTPELYPTAASRQALLEEIRSYGLGISGYAPDFTSAPPDRSEPAAYLKLLEGYIDFCSDLGIDTIRVDTVSPPQQLSEAAYENRFAKLAMTWRASAEMAATKNMRIVWEFEPGFWLNKPSEVKRLVEAVNHPAFLVLFDTSHAYMSGVVGARHTGEKELLSGGVVEYARLLEGHIGHFHLIDSDGTLHDEETSTHAAFGAGDIDFQAVLKELKPVVSGMEWWCVDFCFNAEVEEWGRQAVPFIRKAMKEAE</sequence>
<dbReference type="SUPFAM" id="SSF51658">
    <property type="entry name" value="Xylose isomerase-like"/>
    <property type="match status" value="1"/>
</dbReference>
<dbReference type="RefSeq" id="WP_183566241.1">
    <property type="nucleotide sequence ID" value="NZ_CBCSLB010000012.1"/>
</dbReference>
<feature type="domain" description="Xylose isomerase-like TIM barrel" evidence="1">
    <location>
        <begin position="28"/>
        <end position="287"/>
    </location>
</feature>
<dbReference type="InterPro" id="IPR050312">
    <property type="entry name" value="IolE/XylAMocC-like"/>
</dbReference>
<dbReference type="InterPro" id="IPR036237">
    <property type="entry name" value="Xyl_isomerase-like_sf"/>
</dbReference>
<proteinExistence type="predicted"/>
<dbReference type="PANTHER" id="PTHR12110:SF21">
    <property type="entry name" value="XYLOSE ISOMERASE-LIKE TIM BARREL DOMAIN-CONTAINING PROTEIN"/>
    <property type="match status" value="1"/>
</dbReference>
<dbReference type="PANTHER" id="PTHR12110">
    <property type="entry name" value="HYDROXYPYRUVATE ISOMERASE"/>
    <property type="match status" value="1"/>
</dbReference>
<dbReference type="EMBL" id="JACHXW010000012">
    <property type="protein sequence ID" value="MBB3153865.1"/>
    <property type="molecule type" value="Genomic_DNA"/>
</dbReference>
<dbReference type="Gene3D" id="3.20.20.150">
    <property type="entry name" value="Divalent-metal-dependent TIM barrel enzymes"/>
    <property type="match status" value="1"/>
</dbReference>
<dbReference type="AlphaFoldDB" id="A0A7W5GBJ2"/>
<name>A0A7W5GBJ2_9BACL</name>
<accession>A0A7W5GBJ2</accession>
<gene>
    <name evidence="2" type="ORF">FHS16_003940</name>
</gene>
<keyword evidence="3" id="KW-1185">Reference proteome</keyword>
<dbReference type="Pfam" id="PF01261">
    <property type="entry name" value="AP_endonuc_2"/>
    <property type="match status" value="1"/>
</dbReference>
<comment type="caution">
    <text evidence="2">The sequence shown here is derived from an EMBL/GenBank/DDBJ whole genome shotgun (WGS) entry which is preliminary data.</text>
</comment>
<evidence type="ECO:0000259" key="1">
    <source>
        <dbReference type="Pfam" id="PF01261"/>
    </source>
</evidence>
<organism evidence="2 3">
    <name type="scientific">Paenibacillus endophyticus</name>
    <dbReference type="NCBI Taxonomy" id="1294268"/>
    <lineage>
        <taxon>Bacteria</taxon>
        <taxon>Bacillati</taxon>
        <taxon>Bacillota</taxon>
        <taxon>Bacilli</taxon>
        <taxon>Bacillales</taxon>
        <taxon>Paenibacillaceae</taxon>
        <taxon>Paenibacillus</taxon>
    </lineage>
</organism>
<dbReference type="GO" id="GO:0016853">
    <property type="term" value="F:isomerase activity"/>
    <property type="evidence" value="ECO:0007669"/>
    <property type="project" value="UniProtKB-KW"/>
</dbReference>